<dbReference type="PANTHER" id="PTHR34779:SF7">
    <property type="entry name" value="DUF3741 DOMAIN-CONTAINING PROTEIN"/>
    <property type="match status" value="1"/>
</dbReference>
<dbReference type="Proteomes" id="UP000289738">
    <property type="component" value="Unassembled WGS sequence"/>
</dbReference>
<dbReference type="EMBL" id="SDMP01000021">
    <property type="protein sequence ID" value="RYQ81172.1"/>
    <property type="molecule type" value="Genomic_DNA"/>
</dbReference>
<dbReference type="AlphaFoldDB" id="A0A444WUX0"/>
<evidence type="ECO:0000313" key="3">
    <source>
        <dbReference type="Proteomes" id="UP000289738"/>
    </source>
</evidence>
<feature type="region of interest" description="Disordered" evidence="1">
    <location>
        <begin position="22"/>
        <end position="87"/>
    </location>
</feature>
<proteinExistence type="predicted"/>
<gene>
    <name evidence="2" type="ORF">Ahy_Scaffold1g107164</name>
</gene>
<protein>
    <submittedName>
        <fullName evidence="2">Uncharacterized protein</fullName>
    </submittedName>
</protein>
<name>A0A444WUX0_ARAHY</name>
<dbReference type="InterPro" id="IPR038796">
    <property type="entry name" value="At1g76070-like"/>
</dbReference>
<evidence type="ECO:0000256" key="1">
    <source>
        <dbReference type="SAM" id="MobiDB-lite"/>
    </source>
</evidence>
<sequence length="183" mass="20496">MEKLSQIKNKFLKFLPKEPVASMGIQNPSLSPRRSPVSIIPKEARRNHKRGTSFSAKEPSSPKVSCIGQVERKKKNKNKNKNHKNVQKNQIHKNIDSVLSPEKKILLWIAKGNCNEGSKQSGKAFVLEEKESATPTLGTMKKFASGRGTLSDFDFTLEQRDLLSTLFSSSTCKSNAKFSQQFT</sequence>
<organism evidence="2 3">
    <name type="scientific">Arachis hypogaea</name>
    <name type="common">Peanut</name>
    <dbReference type="NCBI Taxonomy" id="3818"/>
    <lineage>
        <taxon>Eukaryota</taxon>
        <taxon>Viridiplantae</taxon>
        <taxon>Streptophyta</taxon>
        <taxon>Embryophyta</taxon>
        <taxon>Tracheophyta</taxon>
        <taxon>Spermatophyta</taxon>
        <taxon>Magnoliopsida</taxon>
        <taxon>eudicotyledons</taxon>
        <taxon>Gunneridae</taxon>
        <taxon>Pentapetalae</taxon>
        <taxon>rosids</taxon>
        <taxon>fabids</taxon>
        <taxon>Fabales</taxon>
        <taxon>Fabaceae</taxon>
        <taxon>Papilionoideae</taxon>
        <taxon>50 kb inversion clade</taxon>
        <taxon>dalbergioids sensu lato</taxon>
        <taxon>Dalbergieae</taxon>
        <taxon>Pterocarpus clade</taxon>
        <taxon>Arachis</taxon>
    </lineage>
</organism>
<reference evidence="2 3" key="1">
    <citation type="submission" date="2019-01" db="EMBL/GenBank/DDBJ databases">
        <title>Sequencing of cultivated peanut Arachis hypogaea provides insights into genome evolution and oil improvement.</title>
        <authorList>
            <person name="Chen X."/>
        </authorList>
    </citation>
    <scope>NUCLEOTIDE SEQUENCE [LARGE SCALE GENOMIC DNA]</scope>
    <source>
        <strain evidence="3">cv. Fuhuasheng</strain>
        <tissue evidence="2">Leaves</tissue>
    </source>
</reference>
<accession>A0A444WUX0</accession>
<dbReference type="STRING" id="3818.A0A444WUX0"/>
<feature type="compositionally biased region" description="Basic residues" evidence="1">
    <location>
        <begin position="72"/>
        <end position="86"/>
    </location>
</feature>
<comment type="caution">
    <text evidence="2">The sequence shown here is derived from an EMBL/GenBank/DDBJ whole genome shotgun (WGS) entry which is preliminary data.</text>
</comment>
<dbReference type="PANTHER" id="PTHR34779">
    <property type="entry name" value="OS09G0542900 PROTEIN"/>
    <property type="match status" value="1"/>
</dbReference>
<evidence type="ECO:0000313" key="2">
    <source>
        <dbReference type="EMBL" id="RYQ81172.1"/>
    </source>
</evidence>
<keyword evidence="3" id="KW-1185">Reference proteome</keyword>